<dbReference type="EMBL" id="NMUH01000150">
    <property type="protein sequence ID" value="MQL73012.1"/>
    <property type="molecule type" value="Genomic_DNA"/>
</dbReference>
<comment type="caution">
    <text evidence="2">The sequence shown here is derived from an EMBL/GenBank/DDBJ whole genome shotgun (WGS) entry which is preliminary data.</text>
</comment>
<proteinExistence type="predicted"/>
<feature type="region of interest" description="Disordered" evidence="1">
    <location>
        <begin position="15"/>
        <end position="36"/>
    </location>
</feature>
<gene>
    <name evidence="2" type="ORF">Taro_005355</name>
</gene>
<dbReference type="OrthoDB" id="786680at2759"/>
<dbReference type="Gene3D" id="2.40.70.10">
    <property type="entry name" value="Acid Proteases"/>
    <property type="match status" value="1"/>
</dbReference>
<dbReference type="Proteomes" id="UP000652761">
    <property type="component" value="Unassembled WGS sequence"/>
</dbReference>
<protein>
    <submittedName>
        <fullName evidence="2">Uncharacterized protein</fullName>
    </submittedName>
</protein>
<name>A0A843TKQ5_COLES</name>
<keyword evidence="3" id="KW-1185">Reference proteome</keyword>
<evidence type="ECO:0000313" key="3">
    <source>
        <dbReference type="Proteomes" id="UP000652761"/>
    </source>
</evidence>
<accession>A0A843TKQ5</accession>
<reference evidence="2" key="1">
    <citation type="submission" date="2017-07" db="EMBL/GenBank/DDBJ databases">
        <title>Taro Niue Genome Assembly and Annotation.</title>
        <authorList>
            <person name="Atibalentja N."/>
            <person name="Keating K."/>
            <person name="Fields C.J."/>
        </authorList>
    </citation>
    <scope>NUCLEOTIDE SEQUENCE</scope>
    <source>
        <strain evidence="2">Niue_2</strain>
        <tissue evidence="2">Leaf</tissue>
    </source>
</reference>
<dbReference type="InterPro" id="IPR021109">
    <property type="entry name" value="Peptidase_aspartic_dom_sf"/>
</dbReference>
<sequence>MGVALNEWAFPRVGPFRSEHGSSNGQGAEVMKNAQGRWRSRRNIQSGILARGEAPTEFSLELNVRGHQAGQGAVYAHNHRKWKAVPHGGLAVAKATALEREAWHPQKQYKVYMVLHVLEFWPEARLASISTDVDVVSASTIWTPTLTPASSDVDANFSDLHALQSPELQGQASPAIGEKSPTAIMPSHHLSGASIRRSKASFGILLQLEARGNQGEGFPTTGLAPASTKNPEEWCFEGFLGLPKESFNSNIDPFGGGQVLLVRVETCSPSLRSPRVVAVLPRCPTVMTLAIPTWVGITPWLREVDVAERRPVRTSRDVTSGQSSRPRHRKDLYFPHRRLWIMEYSCKVWCKPSRRRLIPRQHSRLSWRLRKCIPSLLVCIEDRILDGCFFLLKMKDYDAILGLDWIEEHYALVDYRRKRIVFRIPSEDEFSHPLPRNLAGKMVISAMKAMRMVNKGCDAFLASVFWSEARLASISTDVDVVSASTIWTPTLTPASSDVDTNFFDLHAL</sequence>
<evidence type="ECO:0000313" key="2">
    <source>
        <dbReference type="EMBL" id="MQL73012.1"/>
    </source>
</evidence>
<evidence type="ECO:0000256" key="1">
    <source>
        <dbReference type="SAM" id="MobiDB-lite"/>
    </source>
</evidence>
<dbReference type="Pfam" id="PF08284">
    <property type="entry name" value="RVP_2"/>
    <property type="match status" value="1"/>
</dbReference>
<organism evidence="2 3">
    <name type="scientific">Colocasia esculenta</name>
    <name type="common">Wild taro</name>
    <name type="synonym">Arum esculentum</name>
    <dbReference type="NCBI Taxonomy" id="4460"/>
    <lineage>
        <taxon>Eukaryota</taxon>
        <taxon>Viridiplantae</taxon>
        <taxon>Streptophyta</taxon>
        <taxon>Embryophyta</taxon>
        <taxon>Tracheophyta</taxon>
        <taxon>Spermatophyta</taxon>
        <taxon>Magnoliopsida</taxon>
        <taxon>Liliopsida</taxon>
        <taxon>Araceae</taxon>
        <taxon>Aroideae</taxon>
        <taxon>Colocasieae</taxon>
        <taxon>Colocasia</taxon>
    </lineage>
</organism>
<dbReference type="AlphaFoldDB" id="A0A843TKQ5"/>